<name>A0A0A3XEL1_BRAJP</name>
<organism evidence="5 6">
    <name type="scientific">Bradyrhizobium japonicum</name>
    <dbReference type="NCBI Taxonomy" id="375"/>
    <lineage>
        <taxon>Bacteria</taxon>
        <taxon>Pseudomonadati</taxon>
        <taxon>Pseudomonadota</taxon>
        <taxon>Alphaproteobacteria</taxon>
        <taxon>Hyphomicrobiales</taxon>
        <taxon>Nitrobacteraceae</taxon>
        <taxon>Bradyrhizobium</taxon>
    </lineage>
</organism>
<evidence type="ECO:0000313" key="6">
    <source>
        <dbReference type="Proteomes" id="UP000030377"/>
    </source>
</evidence>
<dbReference type="InterPro" id="IPR050661">
    <property type="entry name" value="BglG_antiterminators"/>
</dbReference>
<evidence type="ECO:0008006" key="7">
    <source>
        <dbReference type="Google" id="ProtNLM"/>
    </source>
</evidence>
<dbReference type="InterPro" id="IPR036388">
    <property type="entry name" value="WH-like_DNA-bd_sf"/>
</dbReference>
<feature type="domain" description="Mga helix-turn-helix" evidence="3">
    <location>
        <begin position="98"/>
        <end position="167"/>
    </location>
</feature>
<dbReference type="PANTHER" id="PTHR30185">
    <property type="entry name" value="CRYPTIC BETA-GLUCOSIDE BGL OPERON ANTITERMINATOR"/>
    <property type="match status" value="1"/>
</dbReference>
<dbReference type="SUPFAM" id="SSF46785">
    <property type="entry name" value="Winged helix' DNA-binding domain"/>
    <property type="match status" value="1"/>
</dbReference>
<evidence type="ECO:0000259" key="4">
    <source>
        <dbReference type="Pfam" id="PF08279"/>
    </source>
</evidence>
<accession>A0A0A3XEL1</accession>
<reference evidence="5 6" key="1">
    <citation type="submission" date="2014-09" db="EMBL/GenBank/DDBJ databases">
        <title>Draft genome of Bradyrhizobium japonicum Is-34.</title>
        <authorList>
            <person name="Tsurumaru H."/>
            <person name="Yamakawa T."/>
            <person name="Hashimoto S."/>
            <person name="Okizaki K."/>
            <person name="Kanesaki Y."/>
            <person name="Yoshikawa H."/>
            <person name="Yajima S."/>
        </authorList>
    </citation>
    <scope>NUCLEOTIDE SEQUENCE [LARGE SCALE GENOMIC DNA]</scope>
    <source>
        <strain evidence="5 6">Is-34</strain>
    </source>
</reference>
<dbReference type="Pfam" id="PF05043">
    <property type="entry name" value="Mga"/>
    <property type="match status" value="1"/>
</dbReference>
<comment type="caution">
    <text evidence="5">The sequence shown here is derived from an EMBL/GenBank/DDBJ whole genome shotgun (WGS) entry which is preliminary data.</text>
</comment>
<dbReference type="PANTHER" id="PTHR30185:SF18">
    <property type="entry name" value="TRANSCRIPTIONAL REGULATOR MTLR"/>
    <property type="match status" value="1"/>
</dbReference>
<dbReference type="Pfam" id="PF08279">
    <property type="entry name" value="HTH_11"/>
    <property type="match status" value="1"/>
</dbReference>
<dbReference type="Proteomes" id="UP000030377">
    <property type="component" value="Unassembled WGS sequence"/>
</dbReference>
<sequence length="195" mass="22653">MSLDERSTSILMQLYHADSYVPMEEITEKLNVSKRTVYYDLKKINDWLDEYGLKPIDYIRATGLYLPEETKKEVPRLLKQLTPWQYYFSERERLARLAISLLTESRPLFLSDLMETIRVSRVTTVKELNRLRAELTSFHLHLHFHRKEGHVIEGTESDKRTALVHYFSEIVSTDGISQLVSHIQALLLAGRGGSG</sequence>
<feature type="domain" description="Helix-turn-helix type 11" evidence="4">
    <location>
        <begin position="6"/>
        <end position="55"/>
    </location>
</feature>
<evidence type="ECO:0000256" key="2">
    <source>
        <dbReference type="ARBA" id="ARBA00023163"/>
    </source>
</evidence>
<evidence type="ECO:0000259" key="3">
    <source>
        <dbReference type="Pfam" id="PF05043"/>
    </source>
</evidence>
<dbReference type="EMBL" id="JRPN01000193">
    <property type="protein sequence ID" value="KGT72755.1"/>
    <property type="molecule type" value="Genomic_DNA"/>
</dbReference>
<feature type="non-terminal residue" evidence="5">
    <location>
        <position position="195"/>
    </location>
</feature>
<dbReference type="Gene3D" id="1.10.10.10">
    <property type="entry name" value="Winged helix-like DNA-binding domain superfamily/Winged helix DNA-binding domain"/>
    <property type="match status" value="1"/>
</dbReference>
<keyword evidence="1" id="KW-0805">Transcription regulation</keyword>
<dbReference type="InterPro" id="IPR036390">
    <property type="entry name" value="WH_DNA-bd_sf"/>
</dbReference>
<dbReference type="AlphaFoldDB" id="A0A0A3XEL1"/>
<evidence type="ECO:0000313" key="5">
    <source>
        <dbReference type="EMBL" id="KGT72755.1"/>
    </source>
</evidence>
<proteinExistence type="predicted"/>
<gene>
    <name evidence="5" type="ORF">MA20_48410</name>
</gene>
<dbReference type="InterPro" id="IPR013196">
    <property type="entry name" value="HTH_11"/>
</dbReference>
<keyword evidence="2" id="KW-0804">Transcription</keyword>
<evidence type="ECO:0000256" key="1">
    <source>
        <dbReference type="ARBA" id="ARBA00023015"/>
    </source>
</evidence>
<protein>
    <recommendedName>
        <fullName evidence="7">Helix-turn-helix type 11 domain-containing protein</fullName>
    </recommendedName>
</protein>
<dbReference type="InterPro" id="IPR007737">
    <property type="entry name" value="Mga_HTH"/>
</dbReference>